<gene>
    <name evidence="2" type="ORF">FLT43_01735</name>
    <name evidence="1" type="ORF">M5W83_06345</name>
</gene>
<accession>A0AAP9DQS7</accession>
<reference evidence="1 4" key="2">
    <citation type="submission" date="2022-05" db="EMBL/GenBank/DDBJ databases">
        <title>Genome Sequencing of Bee-Associated Microbes.</title>
        <authorList>
            <person name="Dunlap C."/>
        </authorList>
    </citation>
    <scope>NUCLEOTIDE SEQUENCE [LARGE SCALE GENOMIC DNA]</scope>
    <source>
        <strain evidence="1 4">NRRL B-14613</strain>
    </source>
</reference>
<dbReference type="EMBL" id="JAMDMM010000014">
    <property type="protein sequence ID" value="MCY9606779.1"/>
    <property type="molecule type" value="Genomic_DNA"/>
</dbReference>
<dbReference type="Proteomes" id="UP001209276">
    <property type="component" value="Unassembled WGS sequence"/>
</dbReference>
<sequence length="274" mass="31638">MRILQRIQKEDYRLREGERLQDVAALMLQYIGDPDPELRDDLIYSTFYHWIIKKKSFTEAELRSLLTVLTDDRHLFYHIGSEGDSTVFTRSFSVLPIALIVRRHKQEPFLDLAEFQHVMHSLIRYVQEEKDLRGYVNEGGWAHSAAHAADALTELVQCPECDAEGRLKVLAAVQGMLHNGSHIFNEEEDERIACIVDTIIDQELLPPQEIERWITGLAECGSWSRARSNRFAQVNSKNLVRCLYFRRKRECRNGLAPVLVAAEAQLNWFAATAR</sequence>
<evidence type="ECO:0000313" key="4">
    <source>
        <dbReference type="Proteomes" id="UP001209276"/>
    </source>
</evidence>
<dbReference type="AlphaFoldDB" id="A0AAP9DQS7"/>
<evidence type="ECO:0000313" key="1">
    <source>
        <dbReference type="EMBL" id="MCY9606779.1"/>
    </source>
</evidence>
<evidence type="ECO:0000313" key="2">
    <source>
        <dbReference type="EMBL" id="QDM42370.1"/>
    </source>
</evidence>
<reference evidence="2 3" key="1">
    <citation type="submission" date="2019-07" db="EMBL/GenBank/DDBJ databases">
        <title>Paenibacillus thiaminolyticus NRRL B-4156.</title>
        <authorList>
            <person name="Hehnly C."/>
            <person name="Zhang L."/>
        </authorList>
    </citation>
    <scope>NUCLEOTIDE SEQUENCE [LARGE SCALE GENOMIC DNA]</scope>
    <source>
        <strain evidence="2 3">NRRL B-4156</strain>
    </source>
</reference>
<name>A0AAP9DQS7_PANTH</name>
<protein>
    <submittedName>
        <fullName evidence="2">DUF2785 domain-containing protein</fullName>
    </submittedName>
</protein>
<evidence type="ECO:0000313" key="3">
    <source>
        <dbReference type="Proteomes" id="UP000315377"/>
    </source>
</evidence>
<dbReference type="Proteomes" id="UP000315377">
    <property type="component" value="Chromosome"/>
</dbReference>
<organism evidence="2 3">
    <name type="scientific">Paenibacillus thiaminolyticus</name>
    <name type="common">Bacillus thiaminolyticus</name>
    <dbReference type="NCBI Taxonomy" id="49283"/>
    <lineage>
        <taxon>Bacteria</taxon>
        <taxon>Bacillati</taxon>
        <taxon>Bacillota</taxon>
        <taxon>Bacilli</taxon>
        <taxon>Bacillales</taxon>
        <taxon>Paenibacillaceae</taxon>
        <taxon>Paenibacillus</taxon>
    </lineage>
</organism>
<dbReference type="Pfam" id="PF10978">
    <property type="entry name" value="DUF2785"/>
    <property type="match status" value="1"/>
</dbReference>
<proteinExistence type="predicted"/>
<dbReference type="EMBL" id="CP041405">
    <property type="protein sequence ID" value="QDM42370.1"/>
    <property type="molecule type" value="Genomic_DNA"/>
</dbReference>
<dbReference type="InterPro" id="IPR021247">
    <property type="entry name" value="DUF2785"/>
</dbReference>
<keyword evidence="4" id="KW-1185">Reference proteome</keyword>